<proteinExistence type="predicted"/>
<evidence type="ECO:0000313" key="2">
    <source>
        <dbReference type="Proteomes" id="UP000601099"/>
    </source>
</evidence>
<reference evidence="1 2" key="1">
    <citation type="submission" date="2020-11" db="EMBL/GenBank/DDBJ databases">
        <title>Hymenobacter sp.</title>
        <authorList>
            <person name="Kim M.K."/>
        </authorList>
    </citation>
    <scope>NUCLEOTIDE SEQUENCE [LARGE SCALE GENOMIC DNA]</scope>
    <source>
        <strain evidence="1 2">BT594</strain>
    </source>
</reference>
<organism evidence="1 2">
    <name type="scientific">Hymenobacter guriensis</name>
    <dbReference type="NCBI Taxonomy" id="2793065"/>
    <lineage>
        <taxon>Bacteria</taxon>
        <taxon>Pseudomonadati</taxon>
        <taxon>Bacteroidota</taxon>
        <taxon>Cytophagia</taxon>
        <taxon>Cytophagales</taxon>
        <taxon>Hymenobacteraceae</taxon>
        <taxon>Hymenobacter</taxon>
    </lineage>
</organism>
<keyword evidence="2" id="KW-1185">Reference proteome</keyword>
<dbReference type="EMBL" id="JADWYK010000007">
    <property type="protein sequence ID" value="MBG8554610.1"/>
    <property type="molecule type" value="Genomic_DNA"/>
</dbReference>
<dbReference type="CDD" id="cd22784">
    <property type="entry name" value="DPBB_MltA_YuiC-like"/>
    <property type="match status" value="1"/>
</dbReference>
<accession>A0ABS0L3U6</accession>
<dbReference type="Proteomes" id="UP000601099">
    <property type="component" value="Unassembled WGS sequence"/>
</dbReference>
<sequence>MSIALFLLNLLFSPQTPPIPPVPAHPVVFTVVAPPELEPRPITVPSTSLASLPQRLPHYTVTATVYTPEVEQTDDEPFVTADNSRIPQNHSSKTRWIALSRDLLQRWGGPLDYGDAVRISGISPQLDGVYTVHDTMNRRHRHCIDLLMNEQEIRGRMDDLDFGRWEKVRITKVAAPVPEWSEG</sequence>
<protein>
    <recommendedName>
        <fullName evidence="3">3D domain-containing protein</fullName>
    </recommendedName>
</protein>
<dbReference type="RefSeq" id="WP_196955622.1">
    <property type="nucleotide sequence ID" value="NZ_JADWYK010000007.1"/>
</dbReference>
<comment type="caution">
    <text evidence="1">The sequence shown here is derived from an EMBL/GenBank/DDBJ whole genome shotgun (WGS) entry which is preliminary data.</text>
</comment>
<gene>
    <name evidence="1" type="ORF">I5L79_13715</name>
</gene>
<name>A0ABS0L3U6_9BACT</name>
<evidence type="ECO:0000313" key="1">
    <source>
        <dbReference type="EMBL" id="MBG8554610.1"/>
    </source>
</evidence>
<evidence type="ECO:0008006" key="3">
    <source>
        <dbReference type="Google" id="ProtNLM"/>
    </source>
</evidence>